<dbReference type="PROSITE" id="PS01359">
    <property type="entry name" value="ZF_PHD_1"/>
    <property type="match status" value="1"/>
</dbReference>
<dbReference type="GO" id="GO:0005634">
    <property type="term" value="C:nucleus"/>
    <property type="evidence" value="ECO:0007669"/>
    <property type="project" value="TreeGrafter"/>
</dbReference>
<protein>
    <recommendedName>
        <fullName evidence="5">RING-type domain-containing protein</fullName>
    </recommendedName>
</protein>
<evidence type="ECO:0000256" key="3">
    <source>
        <dbReference type="ARBA" id="ARBA00022833"/>
    </source>
</evidence>
<evidence type="ECO:0000256" key="1">
    <source>
        <dbReference type="ARBA" id="ARBA00022723"/>
    </source>
</evidence>
<dbReference type="AlphaFoldDB" id="A0A2P4S4J6"/>
<dbReference type="OrthoDB" id="9119372at2759"/>
<feature type="domain" description="RING-type" evidence="5">
    <location>
        <begin position="22"/>
        <end position="71"/>
    </location>
</feature>
<dbReference type="InterPro" id="IPR001841">
    <property type="entry name" value="Znf_RING"/>
</dbReference>
<feature type="non-terminal residue" evidence="6">
    <location>
        <position position="1"/>
    </location>
</feature>
<dbReference type="GO" id="GO:0008270">
    <property type="term" value="F:zinc ion binding"/>
    <property type="evidence" value="ECO:0007669"/>
    <property type="project" value="UniProtKB-KW"/>
</dbReference>
<dbReference type="PANTHER" id="PTHR12420">
    <property type="entry name" value="PHD FINGER PROTEIN"/>
    <property type="match status" value="1"/>
</dbReference>
<sequence>SFCWEHRPRQAAVAAPAEDTSCVICQETVGNTASYHTMVCPACTYTWFHRACVQQQALNAGMACFRCPVCRDETTFCTEMSTMGIQIPDRLVSFCQTIQMRRRKRWS</sequence>
<dbReference type="Proteomes" id="UP000237246">
    <property type="component" value="Unassembled WGS sequence"/>
</dbReference>
<dbReference type="PROSITE" id="PS50089">
    <property type="entry name" value="ZF_RING_2"/>
    <property type="match status" value="1"/>
</dbReference>
<keyword evidence="2 4" id="KW-0863">Zinc-finger</keyword>
<dbReference type="SUPFAM" id="SSF57903">
    <property type="entry name" value="FYVE/PHD zinc finger"/>
    <property type="match status" value="1"/>
</dbReference>
<dbReference type="InterPro" id="IPR013083">
    <property type="entry name" value="Znf_RING/FYVE/PHD"/>
</dbReference>
<dbReference type="PANTHER" id="PTHR12420:SF47">
    <property type="entry name" value="PHD FINGER PROTEIN 7"/>
    <property type="match status" value="1"/>
</dbReference>
<evidence type="ECO:0000256" key="4">
    <source>
        <dbReference type="PROSITE-ProRule" id="PRU00175"/>
    </source>
</evidence>
<dbReference type="EMBL" id="PPHD01112593">
    <property type="protein sequence ID" value="POI18968.1"/>
    <property type="molecule type" value="Genomic_DNA"/>
</dbReference>
<accession>A0A2P4S4J6</accession>
<keyword evidence="3" id="KW-0862">Zinc</keyword>
<dbReference type="Gene3D" id="3.30.40.10">
    <property type="entry name" value="Zinc/RING finger domain, C3HC4 (zinc finger)"/>
    <property type="match status" value="1"/>
</dbReference>
<name>A0A2P4S4J6_BAMTH</name>
<organism evidence="6 7">
    <name type="scientific">Bambusicola thoracicus</name>
    <name type="common">Chinese bamboo-partridge</name>
    <name type="synonym">Perdix thoracica</name>
    <dbReference type="NCBI Taxonomy" id="9083"/>
    <lineage>
        <taxon>Eukaryota</taxon>
        <taxon>Metazoa</taxon>
        <taxon>Chordata</taxon>
        <taxon>Craniata</taxon>
        <taxon>Vertebrata</taxon>
        <taxon>Euteleostomi</taxon>
        <taxon>Archelosauria</taxon>
        <taxon>Archosauria</taxon>
        <taxon>Dinosauria</taxon>
        <taxon>Saurischia</taxon>
        <taxon>Theropoda</taxon>
        <taxon>Coelurosauria</taxon>
        <taxon>Aves</taxon>
        <taxon>Neognathae</taxon>
        <taxon>Galloanserae</taxon>
        <taxon>Galliformes</taxon>
        <taxon>Phasianidae</taxon>
        <taxon>Perdicinae</taxon>
        <taxon>Bambusicola</taxon>
    </lineage>
</organism>
<keyword evidence="1" id="KW-0479">Metal-binding</keyword>
<comment type="caution">
    <text evidence="6">The sequence shown here is derived from an EMBL/GenBank/DDBJ whole genome shotgun (WGS) entry which is preliminary data.</text>
</comment>
<keyword evidence="7" id="KW-1185">Reference proteome</keyword>
<dbReference type="InterPro" id="IPR051188">
    <property type="entry name" value="PHD-type_Zinc_Finger"/>
</dbReference>
<gene>
    <name evidence="6" type="ORF">CIB84_017287</name>
</gene>
<evidence type="ECO:0000259" key="5">
    <source>
        <dbReference type="PROSITE" id="PS50089"/>
    </source>
</evidence>
<dbReference type="InterPro" id="IPR019786">
    <property type="entry name" value="Zinc_finger_PHD-type_CS"/>
</dbReference>
<evidence type="ECO:0000313" key="7">
    <source>
        <dbReference type="Proteomes" id="UP000237246"/>
    </source>
</evidence>
<evidence type="ECO:0000256" key="2">
    <source>
        <dbReference type="ARBA" id="ARBA00022771"/>
    </source>
</evidence>
<proteinExistence type="predicted"/>
<dbReference type="InterPro" id="IPR011011">
    <property type="entry name" value="Znf_FYVE_PHD"/>
</dbReference>
<evidence type="ECO:0000313" key="6">
    <source>
        <dbReference type="EMBL" id="POI18968.1"/>
    </source>
</evidence>
<reference evidence="6 7" key="1">
    <citation type="submission" date="2018-01" db="EMBL/GenBank/DDBJ databases">
        <title>Comparison of the Chinese Bamboo Partridge and Red Junglefowl genome sequences highlights the importance of demography in genome evolution.</title>
        <authorList>
            <person name="Tiley G.P."/>
            <person name="Kimball R.T."/>
            <person name="Braun E.L."/>
            <person name="Burleigh J.G."/>
        </authorList>
    </citation>
    <scope>NUCLEOTIDE SEQUENCE [LARGE SCALE GENOMIC DNA]</scope>
    <source>
        <strain evidence="6">RTK389</strain>
        <tissue evidence="6">Blood</tissue>
    </source>
</reference>